<evidence type="ECO:0000256" key="4">
    <source>
        <dbReference type="ARBA" id="ARBA00035245"/>
    </source>
</evidence>
<dbReference type="GO" id="GO:0019843">
    <property type="term" value="F:rRNA binding"/>
    <property type="evidence" value="ECO:0007669"/>
    <property type="project" value="UniProtKB-UniRule"/>
</dbReference>
<evidence type="ECO:0000259" key="9">
    <source>
        <dbReference type="Pfam" id="PF00673"/>
    </source>
</evidence>
<accession>A0A517YJR1</accession>
<dbReference type="AlphaFoldDB" id="A0A517YJR1"/>
<dbReference type="Pfam" id="PF00673">
    <property type="entry name" value="Ribosomal_L5_C"/>
    <property type="match status" value="1"/>
</dbReference>
<dbReference type="GO" id="GO:0003735">
    <property type="term" value="F:structural constituent of ribosome"/>
    <property type="evidence" value="ECO:0007669"/>
    <property type="project" value="InterPro"/>
</dbReference>
<dbReference type="PANTHER" id="PTHR11994">
    <property type="entry name" value="60S RIBOSOMAL PROTEIN L11-RELATED"/>
    <property type="match status" value="1"/>
</dbReference>
<evidence type="ECO:0000259" key="8">
    <source>
        <dbReference type="Pfam" id="PF00281"/>
    </source>
</evidence>
<keyword evidence="3 5" id="KW-0687">Ribonucleoprotein</keyword>
<dbReference type="GO" id="GO:0005840">
    <property type="term" value="C:ribosome"/>
    <property type="evidence" value="ECO:0007669"/>
    <property type="project" value="UniProtKB-KW"/>
</dbReference>
<keyword evidence="5" id="KW-0694">RNA-binding</keyword>
<dbReference type="InterPro" id="IPR002132">
    <property type="entry name" value="Ribosomal_uL5"/>
</dbReference>
<feature type="region of interest" description="Disordered" evidence="7">
    <location>
        <begin position="1"/>
        <end position="25"/>
    </location>
</feature>
<dbReference type="GO" id="GO:0000049">
    <property type="term" value="F:tRNA binding"/>
    <property type="evidence" value="ECO:0007669"/>
    <property type="project" value="UniProtKB-UniRule"/>
</dbReference>
<protein>
    <recommendedName>
        <fullName evidence="4 5">Large ribosomal subunit protein uL5</fullName>
    </recommendedName>
</protein>
<keyword evidence="11" id="KW-1185">Reference proteome</keyword>
<dbReference type="InterPro" id="IPR031309">
    <property type="entry name" value="Ribosomal_uL5_C"/>
</dbReference>
<evidence type="ECO:0000256" key="5">
    <source>
        <dbReference type="HAMAP-Rule" id="MF_01333"/>
    </source>
</evidence>
<reference evidence="10 11" key="1">
    <citation type="submission" date="2019-02" db="EMBL/GenBank/DDBJ databases">
        <title>Deep-cultivation of Planctomycetes and their phenomic and genomic characterization uncovers novel biology.</title>
        <authorList>
            <person name="Wiegand S."/>
            <person name="Jogler M."/>
            <person name="Boedeker C."/>
            <person name="Pinto D."/>
            <person name="Vollmers J."/>
            <person name="Rivas-Marin E."/>
            <person name="Kohn T."/>
            <person name="Peeters S.H."/>
            <person name="Heuer A."/>
            <person name="Rast P."/>
            <person name="Oberbeckmann S."/>
            <person name="Bunk B."/>
            <person name="Jeske O."/>
            <person name="Meyerdierks A."/>
            <person name="Storesund J.E."/>
            <person name="Kallscheuer N."/>
            <person name="Luecker S."/>
            <person name="Lage O.M."/>
            <person name="Pohl T."/>
            <person name="Merkel B.J."/>
            <person name="Hornburger P."/>
            <person name="Mueller R.-W."/>
            <person name="Bruemmer F."/>
            <person name="Labrenz M."/>
            <person name="Spormann A.M."/>
            <person name="Op den Camp H."/>
            <person name="Overmann J."/>
            <person name="Amann R."/>
            <person name="Jetten M.S.M."/>
            <person name="Mascher T."/>
            <person name="Medema M.H."/>
            <person name="Devos D.P."/>
            <person name="Kaster A.-K."/>
            <person name="Ovreas L."/>
            <person name="Rohde M."/>
            <person name="Galperin M.Y."/>
            <person name="Jogler C."/>
        </authorList>
    </citation>
    <scope>NUCLEOTIDE SEQUENCE [LARGE SCALE GENOMIC DNA]</scope>
    <source>
        <strain evidence="10 11">ETA_A8</strain>
    </source>
</reference>
<evidence type="ECO:0000256" key="3">
    <source>
        <dbReference type="ARBA" id="ARBA00023274"/>
    </source>
</evidence>
<dbReference type="Gene3D" id="3.30.1440.10">
    <property type="match status" value="1"/>
</dbReference>
<dbReference type="PROSITE" id="PS00358">
    <property type="entry name" value="RIBOSOMAL_L5"/>
    <property type="match status" value="1"/>
</dbReference>
<dbReference type="GO" id="GO:0006412">
    <property type="term" value="P:translation"/>
    <property type="evidence" value="ECO:0007669"/>
    <property type="project" value="UniProtKB-UniRule"/>
</dbReference>
<dbReference type="InterPro" id="IPR031310">
    <property type="entry name" value="Ribosomal_uL5_N"/>
</dbReference>
<proteinExistence type="inferred from homology"/>
<dbReference type="EMBL" id="CP036274">
    <property type="protein sequence ID" value="QDU30464.1"/>
    <property type="molecule type" value="Genomic_DNA"/>
</dbReference>
<keyword evidence="5" id="KW-0820">tRNA-binding</keyword>
<evidence type="ECO:0000256" key="2">
    <source>
        <dbReference type="ARBA" id="ARBA00022980"/>
    </source>
</evidence>
<keyword evidence="2 5" id="KW-0689">Ribosomal protein</keyword>
<feature type="domain" description="Large ribosomal subunit protein uL5 N-terminal" evidence="8">
    <location>
        <begin position="45"/>
        <end position="101"/>
    </location>
</feature>
<organism evidence="10 11">
    <name type="scientific">Anatilimnocola aggregata</name>
    <dbReference type="NCBI Taxonomy" id="2528021"/>
    <lineage>
        <taxon>Bacteria</taxon>
        <taxon>Pseudomonadati</taxon>
        <taxon>Planctomycetota</taxon>
        <taxon>Planctomycetia</taxon>
        <taxon>Pirellulales</taxon>
        <taxon>Pirellulaceae</taxon>
        <taxon>Anatilimnocola</taxon>
    </lineage>
</organism>
<gene>
    <name evidence="5 10" type="primary">rplE</name>
    <name evidence="10" type="ORF">ETAA8_56040</name>
</gene>
<evidence type="ECO:0000256" key="1">
    <source>
        <dbReference type="ARBA" id="ARBA00008553"/>
    </source>
</evidence>
<feature type="domain" description="Large ribosomal subunit protein uL5 C-terminal" evidence="9">
    <location>
        <begin position="105"/>
        <end position="198"/>
    </location>
</feature>
<evidence type="ECO:0000256" key="7">
    <source>
        <dbReference type="SAM" id="MobiDB-lite"/>
    </source>
</evidence>
<comment type="similarity">
    <text evidence="1 5 6">Belongs to the universal ribosomal protein uL5 family.</text>
</comment>
<dbReference type="FunFam" id="3.30.1440.10:FF:000001">
    <property type="entry name" value="50S ribosomal protein L5"/>
    <property type="match status" value="1"/>
</dbReference>
<dbReference type="GO" id="GO:1990904">
    <property type="term" value="C:ribonucleoprotein complex"/>
    <property type="evidence" value="ECO:0007669"/>
    <property type="project" value="UniProtKB-KW"/>
</dbReference>
<dbReference type="InterPro" id="IPR020929">
    <property type="entry name" value="Ribosomal_uL5_CS"/>
</dbReference>
<dbReference type="PIRSF" id="PIRSF002161">
    <property type="entry name" value="Ribosomal_L5"/>
    <property type="match status" value="1"/>
</dbReference>
<dbReference type="HAMAP" id="MF_01333_B">
    <property type="entry name" value="Ribosomal_uL5_B"/>
    <property type="match status" value="1"/>
</dbReference>
<comment type="subunit">
    <text evidence="5">Part of the 50S ribosomal subunit; part of the 5S rRNA/L5/L18/L25 subcomplex. Contacts the 5S rRNA and the P site tRNA. Forms a bridge to the 30S subunit in the 70S ribosome.</text>
</comment>
<name>A0A517YJR1_9BACT</name>
<comment type="function">
    <text evidence="5">This is 1 of the proteins that bind and probably mediate the attachment of the 5S RNA into the large ribosomal subunit, where it forms part of the central protuberance. In the 70S ribosome it contacts protein S13 of the 30S subunit (bridge B1b), connecting the 2 subunits; this bridge is implicated in subunit movement. Contacts the P site tRNA; the 5S rRNA and some of its associated proteins might help stabilize positioning of ribosome-bound tRNAs.</text>
</comment>
<dbReference type="KEGG" id="aagg:ETAA8_56040"/>
<evidence type="ECO:0000313" key="11">
    <source>
        <dbReference type="Proteomes" id="UP000315017"/>
    </source>
</evidence>
<dbReference type="InterPro" id="IPR022803">
    <property type="entry name" value="Ribosomal_uL5_dom_sf"/>
</dbReference>
<dbReference type="NCBIfam" id="NF000585">
    <property type="entry name" value="PRK00010.1"/>
    <property type="match status" value="1"/>
</dbReference>
<evidence type="ECO:0000256" key="6">
    <source>
        <dbReference type="RuleBase" id="RU003930"/>
    </source>
</evidence>
<keyword evidence="5" id="KW-0699">rRNA-binding</keyword>
<dbReference type="InterPro" id="IPR020930">
    <property type="entry name" value="Ribosomal_uL5_bac-type"/>
</dbReference>
<dbReference type="Proteomes" id="UP000315017">
    <property type="component" value="Chromosome"/>
</dbReference>
<evidence type="ECO:0000313" key="10">
    <source>
        <dbReference type="EMBL" id="QDU30464.1"/>
    </source>
</evidence>
<dbReference type="SUPFAM" id="SSF55282">
    <property type="entry name" value="RL5-like"/>
    <property type="match status" value="1"/>
</dbReference>
<sequence length="206" mass="22759">MAKKAKAEAAETETASSGPAPTPRLHTKYLKEALPALAEKLGRSNPMSLPKLEKIVVNMGVGIATQEKKHLETAVEAMGLITGQKPIITKSRKAISAFKLREDMPIGCKVTLRGRKMYEFFDRLVSIALPRVRDFRGVSRKAFDGNGSYSMGLAEQLVFPELNPDKFLRVQGMNITFVVRNASDDESRELLKIMGIPFQAEVAPKK</sequence>
<dbReference type="Pfam" id="PF00281">
    <property type="entry name" value="Ribosomal_L5"/>
    <property type="match status" value="1"/>
</dbReference>